<evidence type="ECO:0000256" key="6">
    <source>
        <dbReference type="ARBA" id="ARBA00023033"/>
    </source>
</evidence>
<dbReference type="Pfam" id="PF00067">
    <property type="entry name" value="p450"/>
    <property type="match status" value="1"/>
</dbReference>
<dbReference type="OrthoDB" id="2789670at2759"/>
<keyword evidence="3 7" id="KW-0479">Metal-binding</keyword>
<evidence type="ECO:0000313" key="11">
    <source>
        <dbReference type="Proteomes" id="UP001152561"/>
    </source>
</evidence>
<comment type="cofactor">
    <cofactor evidence="7">
        <name>heme</name>
        <dbReference type="ChEBI" id="CHEBI:30413"/>
    </cofactor>
</comment>
<dbReference type="GO" id="GO:0005506">
    <property type="term" value="F:iron ion binding"/>
    <property type="evidence" value="ECO:0007669"/>
    <property type="project" value="InterPro"/>
</dbReference>
<evidence type="ECO:0000256" key="8">
    <source>
        <dbReference type="RuleBase" id="RU000461"/>
    </source>
</evidence>
<comment type="similarity">
    <text evidence="1 8">Belongs to the cytochrome P450 family.</text>
</comment>
<proteinExistence type="inferred from homology"/>
<dbReference type="EMBL" id="JAJAGQ010000014">
    <property type="protein sequence ID" value="KAJ8542844.1"/>
    <property type="molecule type" value="Genomic_DNA"/>
</dbReference>
<dbReference type="FunFam" id="1.10.630.10:FF:000043">
    <property type="entry name" value="Cytochrome P450 99A2"/>
    <property type="match status" value="1"/>
</dbReference>
<sequence length="491" mass="55798">MDTFMVLCASIIFFIILVKILKKCEAKNSTMQLPPGPKKLPIIGNMHQLLGSQIHHKLRDLAMIYGPLMHLQLGEISTIIVSSPDIAKEIMQTHDVIFAQRPYLLAPSVISYNCNIGFSPCGPYWRQLRKICATELLTSKRVQSFGSIREEEVFNLISSFSFNKGSIINLSSRIFSMTYAITARAAFGKQSKYQEEFIKCVEDVVKVYAGFSISDVYPSIKLLETISGMKGKVEKIHKRIDAILEHIIIEHTEKEGDLEENENVLDVLLKIQKKGDLEVPLTRDNIKAVLMDIFAGGSDTSATTVEWAMAELLKNPLVMKRAQTEIRVAFHDKGNVEESDLWKIKYFQSVIKETMRLHPPLPLLLPRESKEPCEINGYIIPAKTRAIVNAWAIGRYPKQWEKPEKFQPERFLDSTVDYMGNDFHFMPFGAGRRICPGILFGLADIELPLAQLLYHFDWKLPSGDELDMSEKFGVTVRPKNHLQLIPVPYDP</sequence>
<evidence type="ECO:0000256" key="9">
    <source>
        <dbReference type="SAM" id="SignalP"/>
    </source>
</evidence>
<keyword evidence="5 7" id="KW-0408">Iron</keyword>
<feature type="binding site" description="axial binding residue" evidence="7">
    <location>
        <position position="435"/>
    </location>
    <ligand>
        <name>heme</name>
        <dbReference type="ChEBI" id="CHEBI:30413"/>
    </ligand>
    <ligandPart>
        <name>Fe</name>
        <dbReference type="ChEBI" id="CHEBI:18248"/>
    </ligandPart>
</feature>
<dbReference type="GO" id="GO:0020037">
    <property type="term" value="F:heme binding"/>
    <property type="evidence" value="ECO:0007669"/>
    <property type="project" value="InterPro"/>
</dbReference>
<dbReference type="GO" id="GO:0004497">
    <property type="term" value="F:monooxygenase activity"/>
    <property type="evidence" value="ECO:0007669"/>
    <property type="project" value="UniProtKB-KW"/>
</dbReference>
<dbReference type="InterPro" id="IPR002401">
    <property type="entry name" value="Cyt_P450_E_grp-I"/>
</dbReference>
<evidence type="ECO:0000256" key="5">
    <source>
        <dbReference type="ARBA" id="ARBA00023004"/>
    </source>
</evidence>
<evidence type="ECO:0000256" key="3">
    <source>
        <dbReference type="ARBA" id="ARBA00022723"/>
    </source>
</evidence>
<dbReference type="PROSITE" id="PS00086">
    <property type="entry name" value="CYTOCHROME_P450"/>
    <property type="match status" value="1"/>
</dbReference>
<dbReference type="GO" id="GO:0016705">
    <property type="term" value="F:oxidoreductase activity, acting on paired donors, with incorporation or reduction of molecular oxygen"/>
    <property type="evidence" value="ECO:0007669"/>
    <property type="project" value="InterPro"/>
</dbReference>
<keyword evidence="2 7" id="KW-0349">Heme</keyword>
<evidence type="ECO:0000256" key="7">
    <source>
        <dbReference type="PIRSR" id="PIRSR602401-1"/>
    </source>
</evidence>
<reference evidence="11" key="1">
    <citation type="journal article" date="2023" name="Proc. Natl. Acad. Sci. U.S.A.">
        <title>Genomic and structural basis for evolution of tropane alkaloid biosynthesis.</title>
        <authorList>
            <person name="Wanga Y.-J."/>
            <person name="Taina T."/>
            <person name="Yua J.-Y."/>
            <person name="Lia J."/>
            <person name="Xua B."/>
            <person name="Chenc J."/>
            <person name="D'Auriad J.C."/>
            <person name="Huanga J.-P."/>
            <person name="Huanga S.-X."/>
        </authorList>
    </citation>
    <scope>NUCLEOTIDE SEQUENCE [LARGE SCALE GENOMIC DNA]</scope>
    <source>
        <strain evidence="11">cv. KIB-2019</strain>
    </source>
</reference>
<feature type="signal peptide" evidence="9">
    <location>
        <begin position="1"/>
        <end position="26"/>
    </location>
</feature>
<dbReference type="PRINTS" id="PR00385">
    <property type="entry name" value="P450"/>
</dbReference>
<name>A0A9Q1LTA8_9SOLA</name>
<evidence type="ECO:0008006" key="12">
    <source>
        <dbReference type="Google" id="ProtNLM"/>
    </source>
</evidence>
<organism evidence="10 11">
    <name type="scientific">Anisodus acutangulus</name>
    <dbReference type="NCBI Taxonomy" id="402998"/>
    <lineage>
        <taxon>Eukaryota</taxon>
        <taxon>Viridiplantae</taxon>
        <taxon>Streptophyta</taxon>
        <taxon>Embryophyta</taxon>
        <taxon>Tracheophyta</taxon>
        <taxon>Spermatophyta</taxon>
        <taxon>Magnoliopsida</taxon>
        <taxon>eudicotyledons</taxon>
        <taxon>Gunneridae</taxon>
        <taxon>Pentapetalae</taxon>
        <taxon>asterids</taxon>
        <taxon>lamiids</taxon>
        <taxon>Solanales</taxon>
        <taxon>Solanaceae</taxon>
        <taxon>Solanoideae</taxon>
        <taxon>Hyoscyameae</taxon>
        <taxon>Anisodus</taxon>
    </lineage>
</organism>
<dbReference type="InterPro" id="IPR001128">
    <property type="entry name" value="Cyt_P450"/>
</dbReference>
<dbReference type="AlphaFoldDB" id="A0A9Q1LTA8"/>
<feature type="chain" id="PRO_5040506764" description="Cytochrome P450" evidence="9">
    <location>
        <begin position="27"/>
        <end position="491"/>
    </location>
</feature>
<dbReference type="InterPro" id="IPR036396">
    <property type="entry name" value="Cyt_P450_sf"/>
</dbReference>
<dbReference type="PRINTS" id="PR00463">
    <property type="entry name" value="EP450I"/>
</dbReference>
<evidence type="ECO:0000256" key="1">
    <source>
        <dbReference type="ARBA" id="ARBA00010617"/>
    </source>
</evidence>
<keyword evidence="4 8" id="KW-0560">Oxidoreductase</keyword>
<dbReference type="Proteomes" id="UP001152561">
    <property type="component" value="Unassembled WGS sequence"/>
</dbReference>
<comment type="caution">
    <text evidence="10">The sequence shown here is derived from an EMBL/GenBank/DDBJ whole genome shotgun (WGS) entry which is preliminary data.</text>
</comment>
<dbReference type="PANTHER" id="PTHR47955:SF8">
    <property type="entry name" value="CYTOCHROME P450 71D11-LIKE"/>
    <property type="match status" value="1"/>
</dbReference>
<dbReference type="InterPro" id="IPR017972">
    <property type="entry name" value="Cyt_P450_CS"/>
</dbReference>
<keyword evidence="6 8" id="KW-0503">Monooxygenase</keyword>
<gene>
    <name evidence="10" type="ORF">K7X08_005367</name>
</gene>
<keyword evidence="11" id="KW-1185">Reference proteome</keyword>
<protein>
    <recommendedName>
        <fullName evidence="12">Cytochrome P450</fullName>
    </recommendedName>
</protein>
<dbReference type="SUPFAM" id="SSF48264">
    <property type="entry name" value="Cytochrome P450"/>
    <property type="match status" value="1"/>
</dbReference>
<dbReference type="Gene3D" id="1.10.630.10">
    <property type="entry name" value="Cytochrome P450"/>
    <property type="match status" value="1"/>
</dbReference>
<evidence type="ECO:0000313" key="10">
    <source>
        <dbReference type="EMBL" id="KAJ8542844.1"/>
    </source>
</evidence>
<dbReference type="PANTHER" id="PTHR47955">
    <property type="entry name" value="CYTOCHROME P450 FAMILY 71 PROTEIN"/>
    <property type="match status" value="1"/>
</dbReference>
<evidence type="ECO:0000256" key="2">
    <source>
        <dbReference type="ARBA" id="ARBA00022617"/>
    </source>
</evidence>
<keyword evidence="9" id="KW-0732">Signal</keyword>
<accession>A0A9Q1LTA8</accession>
<dbReference type="CDD" id="cd11072">
    <property type="entry name" value="CYP71-like"/>
    <property type="match status" value="1"/>
</dbReference>
<evidence type="ECO:0000256" key="4">
    <source>
        <dbReference type="ARBA" id="ARBA00023002"/>
    </source>
</evidence>